<comment type="caution">
    <text evidence="3">The sequence shown here is derived from an EMBL/GenBank/DDBJ whole genome shotgun (WGS) entry which is preliminary data.</text>
</comment>
<feature type="compositionally biased region" description="Pro residues" evidence="1">
    <location>
        <begin position="1"/>
        <end position="35"/>
    </location>
</feature>
<evidence type="ECO:0000256" key="1">
    <source>
        <dbReference type="SAM" id="MobiDB-lite"/>
    </source>
</evidence>
<keyword evidence="4" id="KW-1185">Reference proteome</keyword>
<dbReference type="AlphaFoldDB" id="A0A9W6SU23"/>
<feature type="transmembrane region" description="Helical" evidence="2">
    <location>
        <begin position="108"/>
        <end position="130"/>
    </location>
</feature>
<organism evidence="3 4">
    <name type="scientific">Actinorhabdospora filicis</name>
    <dbReference type="NCBI Taxonomy" id="1785913"/>
    <lineage>
        <taxon>Bacteria</taxon>
        <taxon>Bacillati</taxon>
        <taxon>Actinomycetota</taxon>
        <taxon>Actinomycetes</taxon>
        <taxon>Micromonosporales</taxon>
        <taxon>Micromonosporaceae</taxon>
        <taxon>Actinorhabdospora</taxon>
    </lineage>
</organism>
<keyword evidence="2" id="KW-1133">Transmembrane helix</keyword>
<keyword evidence="2" id="KW-0472">Membrane</keyword>
<feature type="compositionally biased region" description="Pro residues" evidence="1">
    <location>
        <begin position="47"/>
        <end position="59"/>
    </location>
</feature>
<evidence type="ECO:0000256" key="2">
    <source>
        <dbReference type="SAM" id="Phobius"/>
    </source>
</evidence>
<proteinExistence type="predicted"/>
<dbReference type="EMBL" id="BSTX01000009">
    <property type="protein sequence ID" value="GLZ82063.1"/>
    <property type="molecule type" value="Genomic_DNA"/>
</dbReference>
<name>A0A9W6SU23_9ACTN</name>
<protein>
    <submittedName>
        <fullName evidence="3">Uncharacterized protein</fullName>
    </submittedName>
</protein>
<dbReference type="Proteomes" id="UP001165079">
    <property type="component" value="Unassembled WGS sequence"/>
</dbReference>
<accession>A0A9W6SU23</accession>
<feature type="region of interest" description="Disordered" evidence="1">
    <location>
        <begin position="1"/>
        <end position="100"/>
    </location>
</feature>
<reference evidence="3" key="1">
    <citation type="submission" date="2023-03" db="EMBL/GenBank/DDBJ databases">
        <title>Actinorhabdospora filicis NBRC 111898.</title>
        <authorList>
            <person name="Ichikawa N."/>
            <person name="Sato H."/>
            <person name="Tonouchi N."/>
        </authorList>
    </citation>
    <scope>NUCLEOTIDE SEQUENCE</scope>
    <source>
        <strain evidence="3">NBRC 111898</strain>
    </source>
</reference>
<dbReference type="RefSeq" id="WP_285667637.1">
    <property type="nucleotide sequence ID" value="NZ_BSTX01000009.1"/>
</dbReference>
<evidence type="ECO:0000313" key="3">
    <source>
        <dbReference type="EMBL" id="GLZ82063.1"/>
    </source>
</evidence>
<sequence length="382" mass="39823">MTSPPPPPGTPWDPSQGAPPPYEPGHRVYPPPPSSQEPDTAPINQAQPPPVQPGQPPAQPGQQPGQWSPPPYEGQWSQAPLPSLQPGFEQQAPPPPQQQYPVKKKRKILPLVAIIVGAVVVLGASVYFGVNWLNKDKDGDPAVAGPSPSQSAVTDQGVRTVDLKNAKVYIKGELTAFKEGKAGDFVVSAKDPVYADLDGDGDEDAAALVEYAGSAAQPWSQILIWIWDGKEARPIAFEASWQWGCGTLPPLAMSAGKGGLSVVRSVANVCGGDAATETITVAMAGNVPVEVIGPHHSATTRCRVAPAAASAVADVTGKAEPLALNASNAPKLAQAGEVSKLEVHHQPKPDTKLDNGYAIAVITWADGQPQGCGWVPWSAVTG</sequence>
<gene>
    <name evidence="3" type="ORF">Afil01_68700</name>
</gene>
<evidence type="ECO:0000313" key="4">
    <source>
        <dbReference type="Proteomes" id="UP001165079"/>
    </source>
</evidence>
<keyword evidence="2" id="KW-0812">Transmembrane</keyword>